<reference evidence="3" key="1">
    <citation type="journal article" date="2019" name="Int. J. Syst. Evol. Microbiol.">
        <title>The Global Catalogue of Microorganisms (GCM) 10K type strain sequencing project: providing services to taxonomists for standard genome sequencing and annotation.</title>
        <authorList>
            <consortium name="The Broad Institute Genomics Platform"/>
            <consortium name="The Broad Institute Genome Sequencing Center for Infectious Disease"/>
            <person name="Wu L."/>
            <person name="Ma J."/>
        </authorList>
    </citation>
    <scope>NUCLEOTIDE SEQUENCE [LARGE SCALE GENOMIC DNA]</scope>
    <source>
        <strain evidence="3">JCM 14370</strain>
    </source>
</reference>
<organism evidence="2 3">
    <name type="scientific">Deinococcus roseus</name>
    <dbReference type="NCBI Taxonomy" id="392414"/>
    <lineage>
        <taxon>Bacteria</taxon>
        <taxon>Thermotogati</taxon>
        <taxon>Deinococcota</taxon>
        <taxon>Deinococci</taxon>
        <taxon>Deinococcales</taxon>
        <taxon>Deinococcaceae</taxon>
        <taxon>Deinococcus</taxon>
    </lineage>
</organism>
<dbReference type="RefSeq" id="WP_189007067.1">
    <property type="nucleotide sequence ID" value="NZ_BMOD01000026.1"/>
</dbReference>
<dbReference type="EMBL" id="BMOD01000026">
    <property type="protein sequence ID" value="GGJ53146.1"/>
    <property type="molecule type" value="Genomic_DNA"/>
</dbReference>
<dbReference type="SMART" id="SM00530">
    <property type="entry name" value="HTH_XRE"/>
    <property type="match status" value="1"/>
</dbReference>
<dbReference type="InterPro" id="IPR010982">
    <property type="entry name" value="Lambda_DNA-bd_dom_sf"/>
</dbReference>
<keyword evidence="3" id="KW-1185">Reference proteome</keyword>
<proteinExistence type="predicted"/>
<dbReference type="PROSITE" id="PS50943">
    <property type="entry name" value="HTH_CROC1"/>
    <property type="match status" value="1"/>
</dbReference>
<sequence length="164" mass="18219">MTTLTPKEAGAFLKKKRQSLGLTAEKVLDNTTIPHAPYLSSIENGKVNPGRSKHFMSLAQYLGLSPEEIEQINPDLFVQVVRAEPQGTSEGPERKLQQIKIKKTTRGDLQLSPASRPTLWIDPEKKEGLLVYLINGEHWILNPENPLQAPVEALGALVKIDFES</sequence>
<evidence type="ECO:0000313" key="3">
    <source>
        <dbReference type="Proteomes" id="UP000632222"/>
    </source>
</evidence>
<dbReference type="Proteomes" id="UP000632222">
    <property type="component" value="Unassembled WGS sequence"/>
</dbReference>
<dbReference type="InterPro" id="IPR001387">
    <property type="entry name" value="Cro/C1-type_HTH"/>
</dbReference>
<evidence type="ECO:0000313" key="2">
    <source>
        <dbReference type="EMBL" id="GGJ53146.1"/>
    </source>
</evidence>
<comment type="caution">
    <text evidence="2">The sequence shown here is derived from an EMBL/GenBank/DDBJ whole genome shotgun (WGS) entry which is preliminary data.</text>
</comment>
<protein>
    <recommendedName>
        <fullName evidence="1">HTH cro/C1-type domain-containing protein</fullName>
    </recommendedName>
</protein>
<accession>A0ABQ2DG17</accession>
<dbReference type="CDD" id="cd00093">
    <property type="entry name" value="HTH_XRE"/>
    <property type="match status" value="1"/>
</dbReference>
<gene>
    <name evidence="2" type="ORF">GCM10008938_43920</name>
</gene>
<name>A0ABQ2DG17_9DEIO</name>
<evidence type="ECO:0000259" key="1">
    <source>
        <dbReference type="PROSITE" id="PS50943"/>
    </source>
</evidence>
<dbReference type="Gene3D" id="1.10.260.40">
    <property type="entry name" value="lambda repressor-like DNA-binding domains"/>
    <property type="match status" value="1"/>
</dbReference>
<feature type="domain" description="HTH cro/C1-type" evidence="1">
    <location>
        <begin position="13"/>
        <end position="69"/>
    </location>
</feature>
<dbReference type="SUPFAM" id="SSF47413">
    <property type="entry name" value="lambda repressor-like DNA-binding domains"/>
    <property type="match status" value="1"/>
</dbReference>